<dbReference type="InterPro" id="IPR040980">
    <property type="entry name" value="SWI2_SNF2"/>
</dbReference>
<proteinExistence type="inferred from homology"/>
<protein>
    <recommendedName>
        <fullName evidence="10">Type I restriction enzyme endonuclease subunit</fullName>
        <shortName evidence="10">R protein</shortName>
        <ecNumber evidence="10">3.1.21.3</ecNumber>
    </recommendedName>
</protein>
<comment type="catalytic activity">
    <reaction evidence="1 10">
        <text>Endonucleolytic cleavage of DNA to give random double-stranded fragments with terminal 5'-phosphates, ATP is simultaneously hydrolyzed.</text>
        <dbReference type="EC" id="3.1.21.3"/>
    </reaction>
</comment>
<dbReference type="InterPro" id="IPR004473">
    <property type="entry name" value="Restrct_endonuc_typeI_HsdR"/>
</dbReference>
<evidence type="ECO:0000256" key="6">
    <source>
        <dbReference type="ARBA" id="ARBA00022759"/>
    </source>
</evidence>
<keyword evidence="5 10" id="KW-0680">Restriction system</keyword>
<reference evidence="12 13" key="1">
    <citation type="submission" date="2019-07" db="EMBL/GenBank/DDBJ databases">
        <title>Whole genome shotgun sequence of Cyclobacterium qasimii NBRC 106168.</title>
        <authorList>
            <person name="Hosoyama A."/>
            <person name="Uohara A."/>
            <person name="Ohji S."/>
            <person name="Ichikawa N."/>
        </authorList>
    </citation>
    <scope>NUCLEOTIDE SEQUENCE [LARGE SCALE GENOMIC DNA]</scope>
    <source>
        <strain evidence="12 13">NBRC 106168</strain>
    </source>
</reference>
<dbReference type="GO" id="GO:0009307">
    <property type="term" value="P:DNA restriction-modification system"/>
    <property type="evidence" value="ECO:0007669"/>
    <property type="project" value="UniProtKB-KW"/>
</dbReference>
<dbReference type="CDD" id="cd22332">
    <property type="entry name" value="HsdR_N"/>
    <property type="match status" value="1"/>
</dbReference>
<dbReference type="Gene3D" id="3.90.1570.50">
    <property type="match status" value="1"/>
</dbReference>
<feature type="domain" description="Helicase ATP-binding" evidence="11">
    <location>
        <begin position="287"/>
        <end position="468"/>
    </location>
</feature>
<comment type="function">
    <text evidence="10">Subunit R is required for both nuclease and ATPase activities, but not for modification.</text>
</comment>
<dbReference type="InterPro" id="IPR051268">
    <property type="entry name" value="Type-I_R_enzyme_R_subunit"/>
</dbReference>
<evidence type="ECO:0000256" key="2">
    <source>
        <dbReference type="ARBA" id="ARBA00008598"/>
    </source>
</evidence>
<evidence type="ECO:0000256" key="5">
    <source>
        <dbReference type="ARBA" id="ARBA00022747"/>
    </source>
</evidence>
<dbReference type="GO" id="GO:0005524">
    <property type="term" value="F:ATP binding"/>
    <property type="evidence" value="ECO:0007669"/>
    <property type="project" value="UniProtKB-KW"/>
</dbReference>
<dbReference type="GO" id="GO:0003677">
    <property type="term" value="F:DNA binding"/>
    <property type="evidence" value="ECO:0007669"/>
    <property type="project" value="UniProtKB-KW"/>
</dbReference>
<dbReference type="SMART" id="SM00487">
    <property type="entry name" value="DEXDc"/>
    <property type="match status" value="1"/>
</dbReference>
<dbReference type="Pfam" id="PF04313">
    <property type="entry name" value="HSDR_N"/>
    <property type="match status" value="1"/>
</dbReference>
<sequence>MKFTESQLEQAFISLLEAQGYPYVQGDALVRGKEEVLLRDDLQAFLQESYAAQKITPAEIFGIIRELEKLPASDLYESNKTVMDWVRDGFLLRRENHEHKDIFISLIDYENPEKNIFKIVNQLEIQGFEKRIPDGILYVNGLPLVVFEFKSAIREEASLHSAYVQLTTRYERDIPDLFKYNAFCVIGDGVNTKAGSFFAPYEFFYSWRKIAGLDKEIDPQSGLSTKVHGIDSMYTLILGMLDKQRFCDIVHNFIYLPDSSRKDEKILCRYPQYYAATKLFENIKQHQLPHGDGKGGTYFGATGCGKSFTMLYLTRLLMKSVDFASPTIVLITDRMDLDDQLSAQFTNAKDFIGDNVIKSVVSRADLREELKGRNSGGVFLTTIHKFNEDTELLTERSNVICISDEAHRSQTNLDQKVRVTDQGVKKSFGFAKHLHDSLPNATYVGFTGTPIDATMDVFGDIVDTYTMTESVMDEITVRIVYEGRAAKVLLENHKLQEIEAYYNKVAKEGANEYQIDESKRQISQMRTILGDPGRIEAIAKDFVNHYETRVEEGSTLLGKAMFVCSTREIAYMLYQEIIGLRPAWAEVLVAEQGVELTEKDQRELKPMARVNMVMTRSKDDVKELWDALGTQEYRKELDRQFKNAKSNFKIAIVVDMWLTGFDVPFLDTMYIDKPIQEHSLIQTISRVNRKFEGKSKGLVVDYIGIKKQMNLALKQYSTMDSQNFEDIEQSIVVVKDHMNLLEAILHKFDYSNYFNGSPLEQLNTLNMAAEFVQLTKQLEKRFMNLVKRMKAAYDICSGSAAFSNAEKDKIHFFIAVRSIVFKLTKGEVPDTDQMNAKVREMIHEAILSEGVEEIFKLGEDDQKQVDIFEADYLAKIDKIKLPHTKIKLLQKLLAKAIDEFKQINKVKGVDFSKKMQHLVEKYNERKEADVLQSEVLEDFTNEIINLYYAMKKEKDSYAEMGIDFEEKAFYDILKELAVKYDFVYPEDKLIHLAQLVKDVVDDKAKYTDWSKRDDIKAELKVDLIILLAENDYPPVDRDEVYKEIFEQAENFKKYQR</sequence>
<dbReference type="Pfam" id="PF22679">
    <property type="entry name" value="T1R_D3-like"/>
    <property type="match status" value="1"/>
</dbReference>
<dbReference type="InterPro" id="IPR007409">
    <property type="entry name" value="Restrct_endonuc_type1_HsdR_N"/>
</dbReference>
<dbReference type="PANTHER" id="PTHR30195:SF15">
    <property type="entry name" value="TYPE I RESTRICTION ENZYME HINDI ENDONUCLEASE SUBUNIT"/>
    <property type="match status" value="1"/>
</dbReference>
<evidence type="ECO:0000256" key="3">
    <source>
        <dbReference type="ARBA" id="ARBA00022722"/>
    </source>
</evidence>
<evidence type="ECO:0000256" key="1">
    <source>
        <dbReference type="ARBA" id="ARBA00000851"/>
    </source>
</evidence>
<keyword evidence="9 10" id="KW-0238">DNA-binding</keyword>
<dbReference type="PROSITE" id="PS51192">
    <property type="entry name" value="HELICASE_ATP_BIND_1"/>
    <property type="match status" value="1"/>
</dbReference>
<dbReference type="InterPro" id="IPR014001">
    <property type="entry name" value="Helicase_ATP-bd"/>
</dbReference>
<dbReference type="GO" id="GO:0009035">
    <property type="term" value="F:type I site-specific deoxyribonuclease activity"/>
    <property type="evidence" value="ECO:0007669"/>
    <property type="project" value="UniProtKB-EC"/>
</dbReference>
<dbReference type="PANTHER" id="PTHR30195">
    <property type="entry name" value="TYPE I SITE-SPECIFIC DEOXYRIBONUCLEASE PROTEIN SUBUNIT M AND R"/>
    <property type="match status" value="1"/>
</dbReference>
<dbReference type="EC" id="3.1.21.3" evidence="10"/>
<keyword evidence="8 10" id="KW-0067">ATP-binding</keyword>
<evidence type="ECO:0000256" key="4">
    <source>
        <dbReference type="ARBA" id="ARBA00022741"/>
    </source>
</evidence>
<keyword evidence="3" id="KW-0540">Nuclease</keyword>
<comment type="caution">
    <text evidence="12">The sequence shown here is derived from an EMBL/GenBank/DDBJ whole genome shotgun (WGS) entry which is preliminary data.</text>
</comment>
<evidence type="ECO:0000313" key="13">
    <source>
        <dbReference type="Proteomes" id="UP000321301"/>
    </source>
</evidence>
<dbReference type="SUPFAM" id="SSF52540">
    <property type="entry name" value="P-loop containing nucleoside triphosphate hydrolases"/>
    <property type="match status" value="2"/>
</dbReference>
<keyword evidence="7 10" id="KW-0378">Hydrolase</keyword>
<organism evidence="12 13">
    <name type="scientific">Cyclobacterium qasimii</name>
    <dbReference type="NCBI Taxonomy" id="1350429"/>
    <lineage>
        <taxon>Bacteria</taxon>
        <taxon>Pseudomonadati</taxon>
        <taxon>Bacteroidota</taxon>
        <taxon>Cytophagia</taxon>
        <taxon>Cytophagales</taxon>
        <taxon>Cyclobacteriaceae</taxon>
        <taxon>Cyclobacterium</taxon>
    </lineage>
</organism>
<evidence type="ECO:0000313" key="12">
    <source>
        <dbReference type="EMBL" id="GEO20167.1"/>
    </source>
</evidence>
<name>A0A512C7S2_9BACT</name>
<dbReference type="Pfam" id="PF18766">
    <property type="entry name" value="SWI2_SNF2"/>
    <property type="match status" value="1"/>
</dbReference>
<dbReference type="InterPro" id="IPR027417">
    <property type="entry name" value="P-loop_NTPase"/>
</dbReference>
<dbReference type="NCBIfam" id="TIGR00348">
    <property type="entry name" value="hsdR"/>
    <property type="match status" value="1"/>
</dbReference>
<gene>
    <name evidence="12" type="primary">hsdR</name>
    <name evidence="12" type="ORF">CQA01_07010</name>
</gene>
<evidence type="ECO:0000259" key="11">
    <source>
        <dbReference type="PROSITE" id="PS51192"/>
    </source>
</evidence>
<keyword evidence="4 10" id="KW-0547">Nucleotide-binding</keyword>
<evidence type="ECO:0000256" key="9">
    <source>
        <dbReference type="ARBA" id="ARBA00023125"/>
    </source>
</evidence>
<dbReference type="EMBL" id="BJYV01000001">
    <property type="protein sequence ID" value="GEO20167.1"/>
    <property type="molecule type" value="Genomic_DNA"/>
</dbReference>
<evidence type="ECO:0000256" key="10">
    <source>
        <dbReference type="RuleBase" id="RU364115"/>
    </source>
</evidence>
<accession>A0A512C7S2</accession>
<evidence type="ECO:0000256" key="8">
    <source>
        <dbReference type="ARBA" id="ARBA00022840"/>
    </source>
</evidence>
<dbReference type="InterPro" id="IPR021810">
    <property type="entry name" value="T1RH-like_C"/>
</dbReference>
<dbReference type="RefSeq" id="WP_020893610.1">
    <property type="nucleotide sequence ID" value="NZ_BJYV01000001.1"/>
</dbReference>
<comment type="similarity">
    <text evidence="2 10">Belongs to the HsdR family.</text>
</comment>
<dbReference type="Pfam" id="PF11867">
    <property type="entry name" value="T1RH-like_C"/>
    <property type="match status" value="1"/>
</dbReference>
<dbReference type="CDD" id="cd18800">
    <property type="entry name" value="SF2_C_EcoR124I-like"/>
    <property type="match status" value="1"/>
</dbReference>
<keyword evidence="6 12" id="KW-0255">Endonuclease</keyword>
<comment type="subunit">
    <text evidence="10">The type I restriction/modification system is composed of three polypeptides R, M and S.</text>
</comment>
<evidence type="ECO:0000256" key="7">
    <source>
        <dbReference type="ARBA" id="ARBA00022801"/>
    </source>
</evidence>
<dbReference type="Gene3D" id="3.40.50.300">
    <property type="entry name" value="P-loop containing nucleotide triphosphate hydrolases"/>
    <property type="match status" value="2"/>
</dbReference>
<keyword evidence="13" id="KW-1185">Reference proteome</keyword>
<dbReference type="InterPro" id="IPR055180">
    <property type="entry name" value="HsdR_RecA-like_helicase_dom_2"/>
</dbReference>
<dbReference type="AlphaFoldDB" id="A0A512C7S2"/>
<dbReference type="Proteomes" id="UP000321301">
    <property type="component" value="Unassembled WGS sequence"/>
</dbReference>